<dbReference type="AlphaFoldDB" id="A0A0J8RW66"/>
<dbReference type="EMBL" id="DS017012">
    <property type="protein sequence ID" value="KMU89400.1"/>
    <property type="molecule type" value="Genomic_DNA"/>
</dbReference>
<dbReference type="VEuPathDB" id="FungiDB:CIHG_07206"/>
<evidence type="ECO:0000313" key="1">
    <source>
        <dbReference type="EMBL" id="KMU89400.1"/>
    </source>
</evidence>
<name>A0A0J8RW66_COCIT</name>
<protein>
    <submittedName>
        <fullName evidence="1">Uncharacterized protein</fullName>
    </submittedName>
</protein>
<proteinExistence type="predicted"/>
<sequence>MVAVTVPPVIPARNIPNPTDAKPPPRQRNCPSVIFWQPWLGKPKFSGHDPPYPYPDTPFFKYFVYGAVEVGEASSGKFHKSSYPDWSSKSPLLVAGKNLGSILVGLSATPPLMAHLRRRADR</sequence>
<organism evidence="1 2">
    <name type="scientific">Coccidioides immitis H538.4</name>
    <dbReference type="NCBI Taxonomy" id="396776"/>
    <lineage>
        <taxon>Eukaryota</taxon>
        <taxon>Fungi</taxon>
        <taxon>Dikarya</taxon>
        <taxon>Ascomycota</taxon>
        <taxon>Pezizomycotina</taxon>
        <taxon>Eurotiomycetes</taxon>
        <taxon>Eurotiomycetidae</taxon>
        <taxon>Onygenales</taxon>
        <taxon>Onygenaceae</taxon>
        <taxon>Coccidioides</taxon>
    </lineage>
</organism>
<accession>A0A0J8RW66</accession>
<reference evidence="2" key="1">
    <citation type="journal article" date="2010" name="Genome Res.">
        <title>Population genomic sequencing of Coccidioides fungi reveals recent hybridization and transposon control.</title>
        <authorList>
            <person name="Neafsey D.E."/>
            <person name="Barker B.M."/>
            <person name="Sharpton T.J."/>
            <person name="Stajich J.E."/>
            <person name="Park D.J."/>
            <person name="Whiston E."/>
            <person name="Hung C.-Y."/>
            <person name="McMahan C."/>
            <person name="White J."/>
            <person name="Sykes S."/>
            <person name="Heiman D."/>
            <person name="Young S."/>
            <person name="Zeng Q."/>
            <person name="Abouelleil A."/>
            <person name="Aftuck L."/>
            <person name="Bessette D."/>
            <person name="Brown A."/>
            <person name="FitzGerald M."/>
            <person name="Lui A."/>
            <person name="Macdonald J.P."/>
            <person name="Priest M."/>
            <person name="Orbach M.J."/>
            <person name="Galgiani J.N."/>
            <person name="Kirkland T.N."/>
            <person name="Cole G.T."/>
            <person name="Birren B.W."/>
            <person name="Henn M.R."/>
            <person name="Taylor J.W."/>
            <person name="Rounsley S.D."/>
        </authorList>
    </citation>
    <scope>NUCLEOTIDE SEQUENCE [LARGE SCALE GENOMIC DNA]</scope>
    <source>
        <strain evidence="2">H538.4</strain>
    </source>
</reference>
<dbReference type="Proteomes" id="UP000054563">
    <property type="component" value="Unassembled WGS sequence"/>
</dbReference>
<gene>
    <name evidence="1" type="ORF">CIHG_07206</name>
</gene>
<evidence type="ECO:0000313" key="2">
    <source>
        <dbReference type="Proteomes" id="UP000054563"/>
    </source>
</evidence>